<dbReference type="Pfam" id="PF12697">
    <property type="entry name" value="Abhydrolase_6"/>
    <property type="match status" value="1"/>
</dbReference>
<feature type="domain" description="Peptidase S33 tripeptidyl aminopeptidase-like C-terminal" evidence="1">
    <location>
        <begin position="228"/>
        <end position="284"/>
    </location>
</feature>
<organism evidence="3 4">
    <name type="scientific">Robertkochia marina</name>
    <dbReference type="NCBI Taxonomy" id="1227945"/>
    <lineage>
        <taxon>Bacteria</taxon>
        <taxon>Pseudomonadati</taxon>
        <taxon>Bacteroidota</taxon>
        <taxon>Flavobacteriia</taxon>
        <taxon>Flavobacteriales</taxon>
        <taxon>Flavobacteriaceae</taxon>
        <taxon>Robertkochia</taxon>
    </lineage>
</organism>
<dbReference type="PANTHER" id="PTHR43433:SF5">
    <property type="entry name" value="AB HYDROLASE-1 DOMAIN-CONTAINING PROTEIN"/>
    <property type="match status" value="1"/>
</dbReference>
<sequence>MPDQMKDRQPQEIQVPAFIAVPAKLLQWISPALAARFAAKIFGKPFKHKMPKREFEMDQESEQNRLIVPKIGKEVMVYQYGKSDRKVLLVHGWSGRGTQLCKIADALLKQGYATVSFDAPAHGKAKGKYTHMLEFVEAVLFLEREYGPFEVAVGHSLGGMSILNSIKRGAVFQKAVLIGSGNMVSEIMKDFIQKLGLKPITGIQMKRYFDEVSGIDTDTLSAEKVAPEIDIPVLVIHDEDDLDVPVHAGHRIHEHLPNSQLMITEGLGHRKVLGDKKVIEAIIDFMPITI</sequence>
<evidence type="ECO:0000259" key="1">
    <source>
        <dbReference type="Pfam" id="PF08386"/>
    </source>
</evidence>
<keyword evidence="3" id="KW-0378">Hydrolase</keyword>
<accession>A0A4S3M300</accession>
<evidence type="ECO:0000259" key="2">
    <source>
        <dbReference type="Pfam" id="PF12697"/>
    </source>
</evidence>
<protein>
    <submittedName>
        <fullName evidence="3">Alpha/beta hydrolase</fullName>
    </submittedName>
</protein>
<dbReference type="EMBL" id="SSMC01000002">
    <property type="protein sequence ID" value="THD67999.1"/>
    <property type="molecule type" value="Genomic_DNA"/>
</dbReference>
<dbReference type="Gene3D" id="3.40.50.1820">
    <property type="entry name" value="alpha/beta hydrolase"/>
    <property type="match status" value="1"/>
</dbReference>
<dbReference type="OrthoDB" id="9785847at2"/>
<proteinExistence type="predicted"/>
<comment type="caution">
    <text evidence="3">The sequence shown here is derived from an EMBL/GenBank/DDBJ whole genome shotgun (WGS) entry which is preliminary data.</text>
</comment>
<feature type="domain" description="AB hydrolase-1" evidence="2">
    <location>
        <begin position="87"/>
        <end position="182"/>
    </location>
</feature>
<name>A0A4S3M300_9FLAO</name>
<reference evidence="3 4" key="1">
    <citation type="submission" date="2019-04" db="EMBL/GenBank/DDBJ databases">
        <title>Draft genome sequence of Robertkochia marina CC-AMO-30D.</title>
        <authorList>
            <person name="Hameed A."/>
            <person name="Lin S.-Y."/>
            <person name="Shahina M."/>
            <person name="Lai W.-A."/>
            <person name="Young C.-C."/>
        </authorList>
    </citation>
    <scope>NUCLEOTIDE SEQUENCE [LARGE SCALE GENOMIC DNA]</scope>
    <source>
        <strain evidence="3 4">CC-AMO-30D</strain>
    </source>
</reference>
<dbReference type="InterPro" id="IPR000073">
    <property type="entry name" value="AB_hydrolase_1"/>
</dbReference>
<gene>
    <name evidence="3" type="ORF">E7Z59_10150</name>
</gene>
<dbReference type="PANTHER" id="PTHR43433">
    <property type="entry name" value="HYDROLASE, ALPHA/BETA FOLD FAMILY PROTEIN"/>
    <property type="match status" value="1"/>
</dbReference>
<dbReference type="InterPro" id="IPR013595">
    <property type="entry name" value="Pept_S33_TAP-like_C"/>
</dbReference>
<dbReference type="InterPro" id="IPR050471">
    <property type="entry name" value="AB_hydrolase"/>
</dbReference>
<evidence type="ECO:0000313" key="3">
    <source>
        <dbReference type="EMBL" id="THD67999.1"/>
    </source>
</evidence>
<keyword evidence="4" id="KW-1185">Reference proteome</keyword>
<dbReference type="Proteomes" id="UP000305939">
    <property type="component" value="Unassembled WGS sequence"/>
</dbReference>
<dbReference type="GO" id="GO:0016787">
    <property type="term" value="F:hydrolase activity"/>
    <property type="evidence" value="ECO:0007669"/>
    <property type="project" value="UniProtKB-KW"/>
</dbReference>
<dbReference type="SUPFAM" id="SSF53474">
    <property type="entry name" value="alpha/beta-Hydrolases"/>
    <property type="match status" value="1"/>
</dbReference>
<dbReference type="AlphaFoldDB" id="A0A4S3M300"/>
<dbReference type="RefSeq" id="WP_136336204.1">
    <property type="nucleotide sequence ID" value="NZ_QXMP01000015.1"/>
</dbReference>
<evidence type="ECO:0000313" key="4">
    <source>
        <dbReference type="Proteomes" id="UP000305939"/>
    </source>
</evidence>
<dbReference type="InterPro" id="IPR029058">
    <property type="entry name" value="AB_hydrolase_fold"/>
</dbReference>
<dbReference type="Pfam" id="PF08386">
    <property type="entry name" value="Abhydrolase_4"/>
    <property type="match status" value="1"/>
</dbReference>